<dbReference type="PANTHER" id="PTHR42973:SF39">
    <property type="entry name" value="FAD-BINDING PCMH-TYPE DOMAIN-CONTAINING PROTEIN"/>
    <property type="match status" value="1"/>
</dbReference>
<dbReference type="InterPro" id="IPR016167">
    <property type="entry name" value="FAD-bd_PCMH_sub1"/>
</dbReference>
<dbReference type="InterPro" id="IPR012951">
    <property type="entry name" value="BBE"/>
</dbReference>
<keyword evidence="3" id="KW-0285">Flavoprotein</keyword>
<keyword evidence="4" id="KW-0274">FAD</keyword>
<dbReference type="InterPro" id="IPR036318">
    <property type="entry name" value="FAD-bd_PCMH-like_sf"/>
</dbReference>
<gene>
    <name evidence="7" type="ORF">SAMN05216389_11623</name>
</gene>
<evidence type="ECO:0000313" key="7">
    <source>
        <dbReference type="EMBL" id="SET59155.1"/>
    </source>
</evidence>
<dbReference type="InterPro" id="IPR050416">
    <property type="entry name" value="FAD-linked_Oxidoreductase"/>
</dbReference>
<name>A0A1I0FPB3_9BACI</name>
<proteinExistence type="inferred from homology"/>
<reference evidence="7 8" key="1">
    <citation type="submission" date="2016-10" db="EMBL/GenBank/DDBJ databases">
        <authorList>
            <person name="de Groot N.N."/>
        </authorList>
    </citation>
    <scope>NUCLEOTIDE SEQUENCE [LARGE SCALE GENOMIC DNA]</scope>
    <source>
        <strain evidence="7 8">IBRC-M 10780</strain>
    </source>
</reference>
<dbReference type="AlphaFoldDB" id="A0A1I0FPB3"/>
<evidence type="ECO:0000256" key="3">
    <source>
        <dbReference type="ARBA" id="ARBA00022630"/>
    </source>
</evidence>
<dbReference type="Gene3D" id="3.40.462.20">
    <property type="match status" value="1"/>
</dbReference>
<evidence type="ECO:0000256" key="2">
    <source>
        <dbReference type="ARBA" id="ARBA00005466"/>
    </source>
</evidence>
<comment type="cofactor">
    <cofactor evidence="1">
        <name>FAD</name>
        <dbReference type="ChEBI" id="CHEBI:57692"/>
    </cofactor>
</comment>
<keyword evidence="5" id="KW-0560">Oxidoreductase</keyword>
<keyword evidence="8" id="KW-1185">Reference proteome</keyword>
<dbReference type="GO" id="GO:0071949">
    <property type="term" value="F:FAD binding"/>
    <property type="evidence" value="ECO:0007669"/>
    <property type="project" value="InterPro"/>
</dbReference>
<accession>A0A1I0FPB3</accession>
<evidence type="ECO:0000256" key="4">
    <source>
        <dbReference type="ARBA" id="ARBA00022827"/>
    </source>
</evidence>
<dbReference type="SUPFAM" id="SSF56176">
    <property type="entry name" value="FAD-binding/transporter-associated domain-like"/>
    <property type="match status" value="1"/>
</dbReference>
<dbReference type="Pfam" id="PF01565">
    <property type="entry name" value="FAD_binding_4"/>
    <property type="match status" value="1"/>
</dbReference>
<protein>
    <submittedName>
        <fullName evidence="7">FAD/FMN-containing dehydrogenase</fullName>
    </submittedName>
</protein>
<dbReference type="InterPro" id="IPR016169">
    <property type="entry name" value="FAD-bd_PCMH_sub2"/>
</dbReference>
<dbReference type="Proteomes" id="UP000198618">
    <property type="component" value="Unassembled WGS sequence"/>
</dbReference>
<comment type="similarity">
    <text evidence="2">Belongs to the oxygen-dependent FAD-linked oxidoreductase family.</text>
</comment>
<dbReference type="PROSITE" id="PS00862">
    <property type="entry name" value="OX2_COVAL_FAD"/>
    <property type="match status" value="1"/>
</dbReference>
<dbReference type="PANTHER" id="PTHR42973">
    <property type="entry name" value="BINDING OXIDOREDUCTASE, PUTATIVE (AFU_ORTHOLOGUE AFUA_1G17690)-RELATED"/>
    <property type="match status" value="1"/>
</dbReference>
<dbReference type="Pfam" id="PF08031">
    <property type="entry name" value="BBE"/>
    <property type="match status" value="1"/>
</dbReference>
<dbReference type="InterPro" id="IPR006093">
    <property type="entry name" value="Oxy_OxRdtase_FAD_BS"/>
</dbReference>
<dbReference type="PROSITE" id="PS51387">
    <property type="entry name" value="FAD_PCMH"/>
    <property type="match status" value="1"/>
</dbReference>
<evidence type="ECO:0000259" key="6">
    <source>
        <dbReference type="PROSITE" id="PS51387"/>
    </source>
</evidence>
<evidence type="ECO:0000256" key="1">
    <source>
        <dbReference type="ARBA" id="ARBA00001974"/>
    </source>
</evidence>
<dbReference type="Gene3D" id="3.30.43.10">
    <property type="entry name" value="Uridine Diphospho-n-acetylenolpyruvylglucosamine Reductase, domain 2"/>
    <property type="match status" value="1"/>
</dbReference>
<sequence>MEYDVSIEKSGKIILPNHDLYDDKRKVWNNRFDRRPAVIFECKSEADVVSAVNYANDQDLEVSIHGGGHHLAGTAVCDGGVMVDLSNMNKVTVDKERQIAVVEGGAKLSDIDHETQKYGLATPTGTVSETGIGGLALGGGFGYLRGKYGLTCDNIKSVRMVTAEGELLHVNEENHSDLFWAIRGGGGNFGVVTSFEFQLHPVGPNVLALDVMYDYKDVHQILNRLKEYMITASDEVSVNLAIMQLPPADFLPEFLHHKRVITLSGMYLGQLSREVEETIIEPLVKLAEPIMDNTGIMPYVQLQSKLDPMVPRGVSFDGTSLFFKELTDEAIQLLTKAIDESEVSTIVQLWALHGQMNRTSPHDTAFAIRDANYLLLVDGEIPDESPAKCTEWMDSLYKKLEPYSHKGASYLNGANLDHEIMLKTYRDNYRRLADIKGKYDPKNIFCHNHNIEPA</sequence>
<feature type="domain" description="FAD-binding PCMH-type" evidence="6">
    <location>
        <begin position="32"/>
        <end position="202"/>
    </location>
</feature>
<organism evidence="7 8">
    <name type="scientific">Oceanobacillus limi</name>
    <dbReference type="NCBI Taxonomy" id="930131"/>
    <lineage>
        <taxon>Bacteria</taxon>
        <taxon>Bacillati</taxon>
        <taxon>Bacillota</taxon>
        <taxon>Bacilli</taxon>
        <taxon>Bacillales</taxon>
        <taxon>Bacillaceae</taxon>
        <taxon>Oceanobacillus</taxon>
    </lineage>
</organism>
<evidence type="ECO:0000313" key="8">
    <source>
        <dbReference type="Proteomes" id="UP000198618"/>
    </source>
</evidence>
<dbReference type="OrthoDB" id="545125at2"/>
<dbReference type="GO" id="GO:0016491">
    <property type="term" value="F:oxidoreductase activity"/>
    <property type="evidence" value="ECO:0007669"/>
    <property type="project" value="UniProtKB-KW"/>
</dbReference>
<dbReference type="InterPro" id="IPR016166">
    <property type="entry name" value="FAD-bd_PCMH"/>
</dbReference>
<dbReference type="RefSeq" id="WP_090871354.1">
    <property type="nucleotide sequence ID" value="NZ_FOHE01000016.1"/>
</dbReference>
<dbReference type="STRING" id="930131.SAMN05216389_11623"/>
<dbReference type="InterPro" id="IPR006094">
    <property type="entry name" value="Oxid_FAD_bind_N"/>
</dbReference>
<dbReference type="Gene3D" id="3.30.465.10">
    <property type="match status" value="1"/>
</dbReference>
<dbReference type="EMBL" id="FOHE01000016">
    <property type="protein sequence ID" value="SET59155.1"/>
    <property type="molecule type" value="Genomic_DNA"/>
</dbReference>
<evidence type="ECO:0000256" key="5">
    <source>
        <dbReference type="ARBA" id="ARBA00023002"/>
    </source>
</evidence>